<accession>K5E711</accession>
<evidence type="ECO:0000313" key="1">
    <source>
        <dbReference type="EMBL" id="EKK01581.1"/>
    </source>
</evidence>
<dbReference type="PATRIC" id="fig|993517.3.peg.3290"/>
<gene>
    <name evidence="1" type="ORF">RBSH_03034</name>
</gene>
<protein>
    <submittedName>
        <fullName evidence="1">Uncharacterized protein</fullName>
    </submittedName>
</protein>
<reference evidence="1 2" key="1">
    <citation type="journal article" date="2013" name="Mar. Genomics">
        <title>Expression of sulfatases in Rhodopirellula baltica and the diversity of sulfatases in the genus Rhodopirellula.</title>
        <authorList>
            <person name="Wegner C.E."/>
            <person name="Richter-Heitmann T."/>
            <person name="Klindworth A."/>
            <person name="Klockow C."/>
            <person name="Richter M."/>
            <person name="Achstetter T."/>
            <person name="Glockner F.O."/>
            <person name="Harder J."/>
        </authorList>
    </citation>
    <scope>NUCLEOTIDE SEQUENCE [LARGE SCALE GENOMIC DNA]</scope>
    <source>
        <strain evidence="1 2">SH28</strain>
    </source>
</reference>
<dbReference type="EMBL" id="AMCW01000089">
    <property type="protein sequence ID" value="EKK01581.1"/>
    <property type="molecule type" value="Genomic_DNA"/>
</dbReference>
<dbReference type="Proteomes" id="UP000007993">
    <property type="component" value="Unassembled WGS sequence"/>
</dbReference>
<proteinExistence type="predicted"/>
<dbReference type="AlphaFoldDB" id="K5E711"/>
<organism evidence="1 2">
    <name type="scientific">Rhodopirellula baltica SH28</name>
    <dbReference type="NCBI Taxonomy" id="993517"/>
    <lineage>
        <taxon>Bacteria</taxon>
        <taxon>Pseudomonadati</taxon>
        <taxon>Planctomycetota</taxon>
        <taxon>Planctomycetia</taxon>
        <taxon>Pirellulales</taxon>
        <taxon>Pirellulaceae</taxon>
        <taxon>Rhodopirellula</taxon>
    </lineage>
</organism>
<name>K5E711_RHOBT</name>
<comment type="caution">
    <text evidence="1">The sequence shown here is derived from an EMBL/GenBank/DDBJ whole genome shotgun (WGS) entry which is preliminary data.</text>
</comment>
<sequence length="87" mass="10220">MNSTVQCDAAKTFCDTNVQLTNRNSTQWTRRRPCRLESGHIRDLANRLIRCSDTLPERQGILWLLHRNEASALVRHISVDRYRHCNE</sequence>
<evidence type="ECO:0000313" key="2">
    <source>
        <dbReference type="Proteomes" id="UP000007993"/>
    </source>
</evidence>